<gene>
    <name evidence="2" type="ORF">TKK_008023</name>
</gene>
<evidence type="ECO:0000256" key="1">
    <source>
        <dbReference type="SAM" id="MobiDB-lite"/>
    </source>
</evidence>
<name>A0ABD2X0P1_9HYME</name>
<sequence>MGRVSDGECGVGHLESAMTDDSFQADGKTPVANDELARCAICSARVEEASLSTDSGKPSGPVLEELHLAIVAITSDAVTCSKENVGVV</sequence>
<dbReference type="AlphaFoldDB" id="A0ABD2X0P1"/>
<evidence type="ECO:0000313" key="3">
    <source>
        <dbReference type="Proteomes" id="UP001627154"/>
    </source>
</evidence>
<reference evidence="2 3" key="1">
    <citation type="journal article" date="2024" name="bioRxiv">
        <title>A reference genome for Trichogramma kaykai: A tiny desert-dwelling parasitoid wasp with competing sex-ratio distorters.</title>
        <authorList>
            <person name="Culotta J."/>
            <person name="Lindsey A.R."/>
        </authorList>
    </citation>
    <scope>NUCLEOTIDE SEQUENCE [LARGE SCALE GENOMIC DNA]</scope>
    <source>
        <strain evidence="2 3">KSX58</strain>
    </source>
</reference>
<proteinExistence type="predicted"/>
<feature type="region of interest" description="Disordered" evidence="1">
    <location>
        <begin position="1"/>
        <end position="27"/>
    </location>
</feature>
<dbReference type="EMBL" id="JBJJXI010000059">
    <property type="protein sequence ID" value="KAL3398932.1"/>
    <property type="molecule type" value="Genomic_DNA"/>
</dbReference>
<accession>A0ABD2X0P1</accession>
<comment type="caution">
    <text evidence="2">The sequence shown here is derived from an EMBL/GenBank/DDBJ whole genome shotgun (WGS) entry which is preliminary data.</text>
</comment>
<organism evidence="2 3">
    <name type="scientific">Trichogramma kaykai</name>
    <dbReference type="NCBI Taxonomy" id="54128"/>
    <lineage>
        <taxon>Eukaryota</taxon>
        <taxon>Metazoa</taxon>
        <taxon>Ecdysozoa</taxon>
        <taxon>Arthropoda</taxon>
        <taxon>Hexapoda</taxon>
        <taxon>Insecta</taxon>
        <taxon>Pterygota</taxon>
        <taxon>Neoptera</taxon>
        <taxon>Endopterygota</taxon>
        <taxon>Hymenoptera</taxon>
        <taxon>Apocrita</taxon>
        <taxon>Proctotrupomorpha</taxon>
        <taxon>Chalcidoidea</taxon>
        <taxon>Trichogrammatidae</taxon>
        <taxon>Trichogramma</taxon>
    </lineage>
</organism>
<dbReference type="Proteomes" id="UP001627154">
    <property type="component" value="Unassembled WGS sequence"/>
</dbReference>
<keyword evidence="3" id="KW-1185">Reference proteome</keyword>
<protein>
    <submittedName>
        <fullName evidence="2">Uncharacterized protein</fullName>
    </submittedName>
</protein>
<evidence type="ECO:0000313" key="2">
    <source>
        <dbReference type="EMBL" id="KAL3398932.1"/>
    </source>
</evidence>